<organism evidence="2 3">
    <name type="scientific">Dimorphilus gyrociliatus</name>
    <dbReference type="NCBI Taxonomy" id="2664684"/>
    <lineage>
        <taxon>Eukaryota</taxon>
        <taxon>Metazoa</taxon>
        <taxon>Spiralia</taxon>
        <taxon>Lophotrochozoa</taxon>
        <taxon>Annelida</taxon>
        <taxon>Polychaeta</taxon>
        <taxon>Polychaeta incertae sedis</taxon>
        <taxon>Dinophilidae</taxon>
        <taxon>Dimorphilus</taxon>
    </lineage>
</organism>
<gene>
    <name evidence="2" type="ORF">DGYR_LOCUS31</name>
</gene>
<keyword evidence="1" id="KW-1133">Transmembrane helix</keyword>
<dbReference type="EMBL" id="CAJFCJ010000001">
    <property type="protein sequence ID" value="CAD5110655.1"/>
    <property type="molecule type" value="Genomic_DNA"/>
</dbReference>
<evidence type="ECO:0000256" key="1">
    <source>
        <dbReference type="SAM" id="Phobius"/>
    </source>
</evidence>
<comment type="caution">
    <text evidence="2">The sequence shown here is derived from an EMBL/GenBank/DDBJ whole genome shotgun (WGS) entry which is preliminary data.</text>
</comment>
<evidence type="ECO:0000313" key="3">
    <source>
        <dbReference type="Proteomes" id="UP000549394"/>
    </source>
</evidence>
<reference evidence="2 3" key="1">
    <citation type="submission" date="2020-08" db="EMBL/GenBank/DDBJ databases">
        <authorList>
            <person name="Hejnol A."/>
        </authorList>
    </citation>
    <scope>NUCLEOTIDE SEQUENCE [LARGE SCALE GENOMIC DNA]</scope>
</reference>
<keyword evidence="3" id="KW-1185">Reference proteome</keyword>
<dbReference type="Proteomes" id="UP000549394">
    <property type="component" value="Unassembled WGS sequence"/>
</dbReference>
<feature type="transmembrane region" description="Helical" evidence="1">
    <location>
        <begin position="44"/>
        <end position="63"/>
    </location>
</feature>
<sequence>MAADRDDGWMPKRSRRKAVILVAILFILLVLLDIGRILEGITSLLTPILASTAVFYVLTLYLSSSWNTPTSYFVISSCIVGEIFNSTFFDRGNGLSIQFLLTVLICLSISLFFSNLDKTQATCVIFSVSAVRFVCCTSFPIWQLAPFLAYTCAFIGTIAAKRTEASLTSANEDAIASAVAAASAADYSFYGEQSLKTPSIKRRISASGFFNVPFSQRVGRRTSLPAMIQKPHQVSNALAFQTLLFDICPRQPFTPMALLPRLPFYLFESFFGLSKRGGDVKARVLREKGCHEERGVTIATRGVY</sequence>
<dbReference type="AlphaFoldDB" id="A0A7I8V4R6"/>
<protein>
    <submittedName>
        <fullName evidence="2">Uncharacterized protein</fullName>
    </submittedName>
</protein>
<proteinExistence type="predicted"/>
<evidence type="ECO:0000313" key="2">
    <source>
        <dbReference type="EMBL" id="CAD5110655.1"/>
    </source>
</evidence>
<accession>A0A7I8V4R6</accession>
<keyword evidence="1" id="KW-0812">Transmembrane</keyword>
<keyword evidence="1" id="KW-0472">Membrane</keyword>
<feature type="transmembrane region" description="Helical" evidence="1">
    <location>
        <begin position="95"/>
        <end position="114"/>
    </location>
</feature>
<dbReference type="OrthoDB" id="10030497at2759"/>
<feature type="transmembrane region" description="Helical" evidence="1">
    <location>
        <begin position="121"/>
        <end position="142"/>
    </location>
</feature>
<name>A0A7I8V4R6_9ANNE</name>
<feature type="transmembrane region" description="Helical" evidence="1">
    <location>
        <begin position="18"/>
        <end position="38"/>
    </location>
</feature>
<feature type="transmembrane region" description="Helical" evidence="1">
    <location>
        <begin position="70"/>
        <end position="89"/>
    </location>
</feature>